<keyword evidence="8" id="KW-1185">Reference proteome</keyword>
<dbReference type="Gene3D" id="3.40.50.2000">
    <property type="entry name" value="Glycogen Phosphorylase B"/>
    <property type="match status" value="2"/>
</dbReference>
<evidence type="ECO:0000313" key="7">
    <source>
        <dbReference type="EMBL" id="NYI41021.1"/>
    </source>
</evidence>
<evidence type="ECO:0000259" key="6">
    <source>
        <dbReference type="Pfam" id="PF13439"/>
    </source>
</evidence>
<gene>
    <name evidence="7" type="ORF">BKA03_001140</name>
</gene>
<proteinExistence type="predicted"/>
<dbReference type="InterPro" id="IPR001296">
    <property type="entry name" value="Glyco_trans_1"/>
</dbReference>
<evidence type="ECO:0000259" key="5">
    <source>
        <dbReference type="Pfam" id="PF00534"/>
    </source>
</evidence>
<keyword evidence="3 7" id="KW-0808">Transferase</keyword>
<dbReference type="AlphaFoldDB" id="A0A7Y9ZCW7"/>
<evidence type="ECO:0000256" key="1">
    <source>
        <dbReference type="ARBA" id="ARBA00021292"/>
    </source>
</evidence>
<dbReference type="Proteomes" id="UP000547973">
    <property type="component" value="Unassembled WGS sequence"/>
</dbReference>
<evidence type="ECO:0000313" key="8">
    <source>
        <dbReference type="Proteomes" id="UP000547973"/>
    </source>
</evidence>
<protein>
    <recommendedName>
        <fullName evidence="1">D-inositol 3-phosphate glycosyltransferase</fullName>
    </recommendedName>
</protein>
<dbReference type="InterPro" id="IPR028098">
    <property type="entry name" value="Glyco_trans_4-like_N"/>
</dbReference>
<evidence type="ECO:0000256" key="2">
    <source>
        <dbReference type="ARBA" id="ARBA00022676"/>
    </source>
</evidence>
<dbReference type="GO" id="GO:1901137">
    <property type="term" value="P:carbohydrate derivative biosynthetic process"/>
    <property type="evidence" value="ECO:0007669"/>
    <property type="project" value="UniProtKB-ARBA"/>
</dbReference>
<dbReference type="PANTHER" id="PTHR45947">
    <property type="entry name" value="SULFOQUINOVOSYL TRANSFERASE SQD2"/>
    <property type="match status" value="1"/>
</dbReference>
<dbReference type="CDD" id="cd03814">
    <property type="entry name" value="GT4-like"/>
    <property type="match status" value="1"/>
</dbReference>
<evidence type="ECO:0000256" key="4">
    <source>
        <dbReference type="SAM" id="MobiDB-lite"/>
    </source>
</evidence>
<dbReference type="RefSeq" id="WP_083971655.1">
    <property type="nucleotide sequence ID" value="NZ_BBRC01000007.1"/>
</dbReference>
<sequence length="441" mass="48408">MKVALVAESFLPQSNGVTNSLLRVIDHLTARGDEAMVIAPESRGSQGPVRYGIASITRLPAMGWPGYRDVRVALSGVGKISRVLEEYDPDIVHLASPFTLGWTAVRAANELNLPCVAIYQTEIPSYAPRYGLAWGEGILWNRLLNIHERADLTLAPSTYAMSQLEQLGVPRLRLWPRGVDADRFHPSKRSEALRSRWAPNGEIVVGYVGRLAAEKRIEDLARLAEIDGIRVVIVGEGPSHEKLKALLPDAQFLGFLTGDDLAETVASFDLFVHCGEVETFCQTIQEALASGVPIVAPRRGGPIDLVDHGETGFLYTPGDLDAMVAYVTMLAEDAELRERFAAHTRMSVEGRTWEKVCDRLMDYYAEATRIHEHRPVLLPETDKILKGLMWRPGEVAAAKARHREAAGRGANHRDIAGWDIAGRDNAEEDAAEEDAAAGAEP</sequence>
<evidence type="ECO:0000256" key="3">
    <source>
        <dbReference type="ARBA" id="ARBA00022679"/>
    </source>
</evidence>
<dbReference type="PANTHER" id="PTHR45947:SF3">
    <property type="entry name" value="SULFOQUINOVOSYL TRANSFERASE SQD2"/>
    <property type="match status" value="1"/>
</dbReference>
<dbReference type="EMBL" id="JACBZO010000001">
    <property type="protein sequence ID" value="NYI41021.1"/>
    <property type="molecule type" value="Genomic_DNA"/>
</dbReference>
<feature type="region of interest" description="Disordered" evidence="4">
    <location>
        <begin position="418"/>
        <end position="441"/>
    </location>
</feature>
<name>A0A7Y9ZCW7_9MICO</name>
<dbReference type="Pfam" id="PF13439">
    <property type="entry name" value="Glyco_transf_4"/>
    <property type="match status" value="1"/>
</dbReference>
<organism evidence="7 8">
    <name type="scientific">Demequina lutea</name>
    <dbReference type="NCBI Taxonomy" id="431489"/>
    <lineage>
        <taxon>Bacteria</taxon>
        <taxon>Bacillati</taxon>
        <taxon>Actinomycetota</taxon>
        <taxon>Actinomycetes</taxon>
        <taxon>Micrococcales</taxon>
        <taxon>Demequinaceae</taxon>
        <taxon>Demequina</taxon>
    </lineage>
</organism>
<feature type="compositionally biased region" description="Acidic residues" evidence="4">
    <location>
        <begin position="426"/>
        <end position="435"/>
    </location>
</feature>
<reference evidence="7 8" key="1">
    <citation type="submission" date="2020-07" db="EMBL/GenBank/DDBJ databases">
        <title>Sequencing the genomes of 1000 actinobacteria strains.</title>
        <authorList>
            <person name="Klenk H.-P."/>
        </authorList>
    </citation>
    <scope>NUCLEOTIDE SEQUENCE [LARGE SCALE GENOMIC DNA]</scope>
    <source>
        <strain evidence="7 8">DSM 19970</strain>
    </source>
</reference>
<dbReference type="InterPro" id="IPR050194">
    <property type="entry name" value="Glycosyltransferase_grp1"/>
</dbReference>
<dbReference type="SUPFAM" id="SSF53756">
    <property type="entry name" value="UDP-Glycosyltransferase/glycogen phosphorylase"/>
    <property type="match status" value="1"/>
</dbReference>
<keyword evidence="2 7" id="KW-0328">Glycosyltransferase</keyword>
<comment type="caution">
    <text evidence="7">The sequence shown here is derived from an EMBL/GenBank/DDBJ whole genome shotgun (WGS) entry which is preliminary data.</text>
</comment>
<dbReference type="Pfam" id="PF00534">
    <property type="entry name" value="Glycos_transf_1"/>
    <property type="match status" value="1"/>
</dbReference>
<feature type="domain" description="Glycosyltransferase subfamily 4-like N-terminal" evidence="6">
    <location>
        <begin position="15"/>
        <end position="183"/>
    </location>
</feature>
<feature type="domain" description="Glycosyl transferase family 1" evidence="5">
    <location>
        <begin position="198"/>
        <end position="343"/>
    </location>
</feature>
<dbReference type="GO" id="GO:0016758">
    <property type="term" value="F:hexosyltransferase activity"/>
    <property type="evidence" value="ECO:0007669"/>
    <property type="project" value="TreeGrafter"/>
</dbReference>
<accession>A0A7Y9ZCW7</accession>
<dbReference type="OrthoDB" id="9802525at2"/>